<dbReference type="GO" id="GO:0004029">
    <property type="term" value="F:aldehyde dehydrogenase (NAD+) activity"/>
    <property type="evidence" value="ECO:0007669"/>
    <property type="project" value="TreeGrafter"/>
</dbReference>
<name>A0A1L9PND3_ASPVE</name>
<dbReference type="Proteomes" id="UP000184073">
    <property type="component" value="Unassembled WGS sequence"/>
</dbReference>
<evidence type="ECO:0000259" key="1">
    <source>
        <dbReference type="Pfam" id="PF01370"/>
    </source>
</evidence>
<dbReference type="InterPro" id="IPR036291">
    <property type="entry name" value="NAD(P)-bd_dom_sf"/>
</dbReference>
<dbReference type="PANTHER" id="PTHR48079:SF6">
    <property type="entry name" value="NAD(P)-BINDING DOMAIN-CONTAINING PROTEIN-RELATED"/>
    <property type="match status" value="1"/>
</dbReference>
<evidence type="ECO:0000313" key="3">
    <source>
        <dbReference type="Proteomes" id="UP000184073"/>
    </source>
</evidence>
<dbReference type="Pfam" id="PF01370">
    <property type="entry name" value="Epimerase"/>
    <property type="match status" value="1"/>
</dbReference>
<gene>
    <name evidence="2" type="ORF">ASPVEDRAFT_84460</name>
</gene>
<dbReference type="VEuPathDB" id="FungiDB:ASPVEDRAFT_84460"/>
<dbReference type="SUPFAM" id="SSF51735">
    <property type="entry name" value="NAD(P)-binding Rossmann-fold domains"/>
    <property type="match status" value="1"/>
</dbReference>
<dbReference type="RefSeq" id="XP_040668754.1">
    <property type="nucleotide sequence ID" value="XM_040817535.1"/>
</dbReference>
<keyword evidence="3" id="KW-1185">Reference proteome</keyword>
<dbReference type="STRING" id="1036611.A0A1L9PND3"/>
<dbReference type="AlphaFoldDB" id="A0A1L9PND3"/>
<dbReference type="GeneID" id="63733046"/>
<dbReference type="EMBL" id="KV878130">
    <property type="protein sequence ID" value="OJJ02992.1"/>
    <property type="molecule type" value="Genomic_DNA"/>
</dbReference>
<evidence type="ECO:0000313" key="2">
    <source>
        <dbReference type="EMBL" id="OJJ02992.1"/>
    </source>
</evidence>
<reference evidence="3" key="1">
    <citation type="journal article" date="2017" name="Genome Biol.">
        <title>Comparative genomics reveals high biological diversity and specific adaptations in the industrially and medically important fungal genus Aspergillus.</title>
        <authorList>
            <person name="de Vries R.P."/>
            <person name="Riley R."/>
            <person name="Wiebenga A."/>
            <person name="Aguilar-Osorio G."/>
            <person name="Amillis S."/>
            <person name="Uchima C.A."/>
            <person name="Anderluh G."/>
            <person name="Asadollahi M."/>
            <person name="Askin M."/>
            <person name="Barry K."/>
            <person name="Battaglia E."/>
            <person name="Bayram O."/>
            <person name="Benocci T."/>
            <person name="Braus-Stromeyer S.A."/>
            <person name="Caldana C."/>
            <person name="Canovas D."/>
            <person name="Cerqueira G.C."/>
            <person name="Chen F."/>
            <person name="Chen W."/>
            <person name="Choi C."/>
            <person name="Clum A."/>
            <person name="Dos Santos R.A."/>
            <person name="Damasio A.R."/>
            <person name="Diallinas G."/>
            <person name="Emri T."/>
            <person name="Fekete E."/>
            <person name="Flipphi M."/>
            <person name="Freyberg S."/>
            <person name="Gallo A."/>
            <person name="Gournas C."/>
            <person name="Habgood R."/>
            <person name="Hainaut M."/>
            <person name="Harispe M.L."/>
            <person name="Henrissat B."/>
            <person name="Hilden K.S."/>
            <person name="Hope R."/>
            <person name="Hossain A."/>
            <person name="Karabika E."/>
            <person name="Karaffa L."/>
            <person name="Karanyi Z."/>
            <person name="Krasevec N."/>
            <person name="Kuo A."/>
            <person name="Kusch H."/>
            <person name="LaButti K."/>
            <person name="Lagendijk E.L."/>
            <person name="Lapidus A."/>
            <person name="Levasseur A."/>
            <person name="Lindquist E."/>
            <person name="Lipzen A."/>
            <person name="Logrieco A.F."/>
            <person name="MacCabe A."/>
            <person name="Maekelae M.R."/>
            <person name="Malavazi I."/>
            <person name="Melin P."/>
            <person name="Meyer V."/>
            <person name="Mielnichuk N."/>
            <person name="Miskei M."/>
            <person name="Molnar A.P."/>
            <person name="Mule G."/>
            <person name="Ngan C.Y."/>
            <person name="Orejas M."/>
            <person name="Orosz E."/>
            <person name="Ouedraogo J.P."/>
            <person name="Overkamp K.M."/>
            <person name="Park H.-S."/>
            <person name="Perrone G."/>
            <person name="Piumi F."/>
            <person name="Punt P.J."/>
            <person name="Ram A.F."/>
            <person name="Ramon A."/>
            <person name="Rauscher S."/>
            <person name="Record E."/>
            <person name="Riano-Pachon D.M."/>
            <person name="Robert V."/>
            <person name="Roehrig J."/>
            <person name="Ruller R."/>
            <person name="Salamov A."/>
            <person name="Salih N.S."/>
            <person name="Samson R.A."/>
            <person name="Sandor E."/>
            <person name="Sanguinetti M."/>
            <person name="Schuetze T."/>
            <person name="Sepcic K."/>
            <person name="Shelest E."/>
            <person name="Sherlock G."/>
            <person name="Sophianopoulou V."/>
            <person name="Squina F.M."/>
            <person name="Sun H."/>
            <person name="Susca A."/>
            <person name="Todd R.B."/>
            <person name="Tsang A."/>
            <person name="Unkles S.E."/>
            <person name="van de Wiele N."/>
            <person name="van Rossen-Uffink D."/>
            <person name="Oliveira J.V."/>
            <person name="Vesth T.C."/>
            <person name="Visser J."/>
            <person name="Yu J.-H."/>
            <person name="Zhou M."/>
            <person name="Andersen M.R."/>
            <person name="Archer D.B."/>
            <person name="Baker S.E."/>
            <person name="Benoit I."/>
            <person name="Brakhage A.A."/>
            <person name="Braus G.H."/>
            <person name="Fischer R."/>
            <person name="Frisvad J.C."/>
            <person name="Goldman G.H."/>
            <person name="Houbraken J."/>
            <person name="Oakley B."/>
            <person name="Pocsi I."/>
            <person name="Scazzocchio C."/>
            <person name="Seiboth B."/>
            <person name="vanKuyk P.A."/>
            <person name="Wortman J."/>
            <person name="Dyer P.S."/>
            <person name="Grigoriev I.V."/>
        </authorList>
    </citation>
    <scope>NUCLEOTIDE SEQUENCE [LARGE SCALE GENOMIC DNA]</scope>
    <source>
        <strain evidence="3">CBS 583.65</strain>
    </source>
</reference>
<dbReference type="GO" id="GO:0005737">
    <property type="term" value="C:cytoplasm"/>
    <property type="evidence" value="ECO:0007669"/>
    <property type="project" value="TreeGrafter"/>
</dbReference>
<protein>
    <recommendedName>
        <fullName evidence="1">NAD-dependent epimerase/dehydratase domain-containing protein</fullName>
    </recommendedName>
</protein>
<sequence>MGYSRVLVTGATGFIGGSVLTQFLASENPALKDSTVTTIVRKQEHADNLQRHGVSSILFTGLDDTERLRQIASQFDIVVHCATGLHTQSAVALILGLGDSMRESGKQTYYIHTTGTSNLAYGMVSHPDAVIPEFSDTDDVYTEEVRRDADEHYDQRATDIAVVKAAEAAGVKAYLMMPPTVFGTGSGLFKKQSIQIPFTIQHAIDQGYPEYIGDGSGTVGYVHISDLASLYELVLCKILEGSDECPFGRKGIYFSNTGDFTWMALNERIGEIGLSLGALSSKIPRSISLEDAWRKWGFDGNRLLLETNHAAKSRTVPRLAFEIGWAPTKTSKDWDVGIEETFRAVLMKRESHK</sequence>
<proteinExistence type="predicted"/>
<accession>A0A1L9PND3</accession>
<organism evidence="2 3">
    <name type="scientific">Aspergillus versicolor CBS 583.65</name>
    <dbReference type="NCBI Taxonomy" id="1036611"/>
    <lineage>
        <taxon>Eukaryota</taxon>
        <taxon>Fungi</taxon>
        <taxon>Dikarya</taxon>
        <taxon>Ascomycota</taxon>
        <taxon>Pezizomycotina</taxon>
        <taxon>Eurotiomycetes</taxon>
        <taxon>Eurotiomycetidae</taxon>
        <taxon>Eurotiales</taxon>
        <taxon>Aspergillaceae</taxon>
        <taxon>Aspergillus</taxon>
        <taxon>Aspergillus subgen. Nidulantes</taxon>
    </lineage>
</organism>
<dbReference type="Gene3D" id="3.40.50.720">
    <property type="entry name" value="NAD(P)-binding Rossmann-like Domain"/>
    <property type="match status" value="1"/>
</dbReference>
<dbReference type="PANTHER" id="PTHR48079">
    <property type="entry name" value="PROTEIN YEEZ"/>
    <property type="match status" value="1"/>
</dbReference>
<dbReference type="InterPro" id="IPR051783">
    <property type="entry name" value="NAD(P)-dependent_oxidoreduct"/>
</dbReference>
<dbReference type="InterPro" id="IPR001509">
    <property type="entry name" value="Epimerase_deHydtase"/>
</dbReference>
<feature type="domain" description="NAD-dependent epimerase/dehydratase" evidence="1">
    <location>
        <begin position="6"/>
        <end position="237"/>
    </location>
</feature>
<dbReference type="OrthoDB" id="10262413at2759"/>